<dbReference type="GO" id="GO:0005768">
    <property type="term" value="C:endosome"/>
    <property type="evidence" value="ECO:0007669"/>
    <property type="project" value="TreeGrafter"/>
</dbReference>
<comment type="similarity">
    <text evidence="1">Belongs to the palA/RIM20 family.</text>
</comment>
<dbReference type="InterPro" id="IPR004328">
    <property type="entry name" value="BRO1_dom"/>
</dbReference>
<dbReference type="Gene3D" id="1.25.40.280">
    <property type="entry name" value="alix/aip1 like domains"/>
    <property type="match status" value="1"/>
</dbReference>
<dbReference type="Pfam" id="PF13949">
    <property type="entry name" value="ALIX_LYPXL_bnd"/>
    <property type="match status" value="1"/>
</dbReference>
<keyword evidence="5" id="KW-1185">Reference proteome</keyword>
<feature type="domain" description="BRO1" evidence="3">
    <location>
        <begin position="4"/>
        <end position="447"/>
    </location>
</feature>
<evidence type="ECO:0000259" key="3">
    <source>
        <dbReference type="PROSITE" id="PS51180"/>
    </source>
</evidence>
<dbReference type="Gene3D" id="1.20.140.50">
    <property type="entry name" value="alix/aip1 like domains"/>
    <property type="match status" value="1"/>
</dbReference>
<dbReference type="InterPro" id="IPR038499">
    <property type="entry name" value="BRO1_sf"/>
</dbReference>
<dbReference type="OrthoDB" id="64867at2759"/>
<gene>
    <name evidence="4" type="ORF">PSFLO_04350</name>
</gene>
<dbReference type="Proteomes" id="UP000323386">
    <property type="component" value="Unassembled WGS sequence"/>
</dbReference>
<dbReference type="AlphaFoldDB" id="A0A5C3F6J5"/>
<name>A0A5C3F6J5_9BASI</name>
<proteinExistence type="inferred from homology"/>
<dbReference type="Pfam" id="PF03097">
    <property type="entry name" value="BRO1"/>
    <property type="match status" value="1"/>
</dbReference>
<dbReference type="PANTHER" id="PTHR23030">
    <property type="entry name" value="PCD6 INTERACTING PROTEIN-RELATED"/>
    <property type="match status" value="1"/>
</dbReference>
<dbReference type="Gene3D" id="1.20.120.560">
    <property type="entry name" value="alix/aip1 in complex with the ypdl late domain"/>
    <property type="match status" value="1"/>
</dbReference>
<accession>A0A5C3F6J5</accession>
<dbReference type="PROSITE" id="PS51180">
    <property type="entry name" value="BRO1"/>
    <property type="match status" value="1"/>
</dbReference>
<protein>
    <submittedName>
        <fullName evidence="4">Related to RIM20 - protein involved in proteolytic activation of Rim101p</fullName>
    </submittedName>
</protein>
<reference evidence="4 5" key="1">
    <citation type="submission" date="2018-03" db="EMBL/GenBank/DDBJ databases">
        <authorList>
            <person name="Guldener U."/>
        </authorList>
    </citation>
    <scope>NUCLEOTIDE SEQUENCE [LARGE SCALE GENOMIC DNA]</scope>
    <source>
        <strain evidence="4 5">DAOM196992</strain>
    </source>
</reference>
<feature type="compositionally biased region" description="Basic and acidic residues" evidence="2">
    <location>
        <begin position="833"/>
        <end position="851"/>
    </location>
</feature>
<dbReference type="CDD" id="cd09241">
    <property type="entry name" value="BRO1_ScRim20-like"/>
    <property type="match status" value="1"/>
</dbReference>
<dbReference type="PANTHER" id="PTHR23030:SF39">
    <property type="entry name" value="PROGRAMMED CELL DEATH 6-INTERACTING PROTEIN"/>
    <property type="match status" value="1"/>
</dbReference>
<feature type="region of interest" description="Disordered" evidence="2">
    <location>
        <begin position="796"/>
        <end position="878"/>
    </location>
</feature>
<evidence type="ECO:0000313" key="4">
    <source>
        <dbReference type="EMBL" id="SPO38871.1"/>
    </source>
</evidence>
<dbReference type="SMART" id="SM01041">
    <property type="entry name" value="BRO1"/>
    <property type="match status" value="1"/>
</dbReference>
<dbReference type="EMBL" id="OOIP01000011">
    <property type="protein sequence ID" value="SPO38871.1"/>
    <property type="molecule type" value="Genomic_DNA"/>
</dbReference>
<organism evidence="4 5">
    <name type="scientific">Pseudozyma flocculosa</name>
    <dbReference type="NCBI Taxonomy" id="84751"/>
    <lineage>
        <taxon>Eukaryota</taxon>
        <taxon>Fungi</taxon>
        <taxon>Dikarya</taxon>
        <taxon>Basidiomycota</taxon>
        <taxon>Ustilaginomycotina</taxon>
        <taxon>Ustilaginomycetes</taxon>
        <taxon>Ustilaginales</taxon>
        <taxon>Ustilaginaceae</taxon>
        <taxon>Pseudozyma</taxon>
    </lineage>
</organism>
<feature type="compositionally biased region" description="Low complexity" evidence="2">
    <location>
        <begin position="796"/>
        <end position="820"/>
    </location>
</feature>
<dbReference type="InterPro" id="IPR025304">
    <property type="entry name" value="ALIX_V_dom"/>
</dbReference>
<sequence>MPRNILAVPAKRTPSLGAALAQAIRTYIAQSYADTHPDAFARDVRELCRLRDECCRLAVHVTSIDVALRYHAQLVFFSTKFPPDIGISFPWSVCFPSQLPSWTSGVAGAFHDAAADQGPGTASAYATADTVAHPDVVYERANVLYSLASLYSALGTAEGRGDVESIKRATAWFQHAAGVFDHIREALLPEIRHLKPQSPDFSPNLLESLRDLMLAQAQECFWQKAVLDRLKDGTIAKLAERVSELYASALDRASSSATGLDLADDAADVTTAQLPADWVSHVSVKRWHFAAASQYRKACEDLGANRYGDELGRLKVAEGHVKRALDSSKRGVSEAIVQDLRSLQQVIQTNIQRGTKDNDLIYLEPVTPASNLAPIPAASMVKPVLPNEVANAISLLRDSPAPALGKPLFAELVPYGVHLAISIYDDRRDSLVREQIAERRDELDSIAQSTLQSLNLPGSLQALEQPMGLPPSLLRRHEEVVSKGGIDRLYSIADDIAQISRADADTLSEAFSILEQEQREDEHVRRLFSQHKWPRPPSHEAAAQLRQTGESYAQSLEQARASDAIIRQKLEDWSELIGVLSSGVDALEAFVPSTSSSSSNNSQSDAQVSAVRGLRTELETLDDLFDARAACLAECKSLASGDDIRPAVLRETARLSSTTSKSIDAAMFEDLFESEMAKYDRFRDEMAKSAQDQEALLDSIKKRNDEFLEARKVDITIKRRTKALQNLDVAYAKYRELDSNLVEGLEFYNGLAKLLSAYRQDVKIDVQDLVSKFGGTSLSPRASHAPSSAPALHANADADVAAAASPRARQRKPAAAAAADSPRRSTRRTAAAKKKDEVAEVEQDEGRRRREEDEEAARQQQAQPQWGAFPGGEIRFGN</sequence>
<evidence type="ECO:0000256" key="2">
    <source>
        <dbReference type="SAM" id="MobiDB-lite"/>
    </source>
</evidence>
<evidence type="ECO:0000256" key="1">
    <source>
        <dbReference type="ARBA" id="ARBA00038154"/>
    </source>
</evidence>
<evidence type="ECO:0000313" key="5">
    <source>
        <dbReference type="Proteomes" id="UP000323386"/>
    </source>
</evidence>